<comment type="caution">
    <text evidence="2">The sequence shown here is derived from an EMBL/GenBank/DDBJ whole genome shotgun (WGS) entry which is preliminary data.</text>
</comment>
<dbReference type="CDD" id="cd01948">
    <property type="entry name" value="EAL"/>
    <property type="match status" value="1"/>
</dbReference>
<evidence type="ECO:0000313" key="3">
    <source>
        <dbReference type="Proteomes" id="UP000630142"/>
    </source>
</evidence>
<reference evidence="2" key="1">
    <citation type="journal article" date="2014" name="Int. J. Syst. Evol. Microbiol.">
        <title>Complete genome sequence of Corynebacterium casei LMG S-19264T (=DSM 44701T), isolated from a smear-ripened cheese.</title>
        <authorList>
            <consortium name="US DOE Joint Genome Institute (JGI-PGF)"/>
            <person name="Walter F."/>
            <person name="Albersmeier A."/>
            <person name="Kalinowski J."/>
            <person name="Ruckert C."/>
        </authorList>
    </citation>
    <scope>NUCLEOTIDE SEQUENCE</scope>
    <source>
        <strain evidence="2">KCTC 42249</strain>
    </source>
</reference>
<dbReference type="EMBL" id="BMZQ01000001">
    <property type="protein sequence ID" value="GHD11412.1"/>
    <property type="molecule type" value="Genomic_DNA"/>
</dbReference>
<dbReference type="GO" id="GO:0071111">
    <property type="term" value="F:cyclic-guanylate-specific phosphodiesterase activity"/>
    <property type="evidence" value="ECO:0007669"/>
    <property type="project" value="InterPro"/>
</dbReference>
<dbReference type="RefSeq" id="WP_189502775.1">
    <property type="nucleotide sequence ID" value="NZ_BMZQ01000001.1"/>
</dbReference>
<protein>
    <submittedName>
        <fullName evidence="2">Diguanylate phosphodiesterase</fullName>
    </submittedName>
</protein>
<proteinExistence type="predicted"/>
<reference evidence="2" key="2">
    <citation type="submission" date="2020-09" db="EMBL/GenBank/DDBJ databases">
        <authorList>
            <person name="Sun Q."/>
            <person name="Kim S."/>
        </authorList>
    </citation>
    <scope>NUCLEOTIDE SEQUENCE</scope>
    <source>
        <strain evidence="2">KCTC 42249</strain>
    </source>
</reference>
<dbReference type="Gene3D" id="3.20.20.450">
    <property type="entry name" value="EAL domain"/>
    <property type="match status" value="1"/>
</dbReference>
<evidence type="ECO:0000313" key="2">
    <source>
        <dbReference type="EMBL" id="GHD11412.1"/>
    </source>
</evidence>
<dbReference type="PROSITE" id="PS50883">
    <property type="entry name" value="EAL"/>
    <property type="match status" value="1"/>
</dbReference>
<dbReference type="InterPro" id="IPR035919">
    <property type="entry name" value="EAL_sf"/>
</dbReference>
<dbReference type="AlphaFoldDB" id="A0A8J3GKD1"/>
<organism evidence="2 3">
    <name type="scientific">Tianweitania populi</name>
    <dbReference type="NCBI Taxonomy" id="1607949"/>
    <lineage>
        <taxon>Bacteria</taxon>
        <taxon>Pseudomonadati</taxon>
        <taxon>Pseudomonadota</taxon>
        <taxon>Alphaproteobacteria</taxon>
        <taxon>Hyphomicrobiales</taxon>
        <taxon>Phyllobacteriaceae</taxon>
        <taxon>Tianweitania</taxon>
    </lineage>
</organism>
<dbReference type="SMART" id="SM00052">
    <property type="entry name" value="EAL"/>
    <property type="match status" value="1"/>
</dbReference>
<dbReference type="PANTHER" id="PTHR33121:SF76">
    <property type="entry name" value="SIGNALING PROTEIN"/>
    <property type="match status" value="1"/>
</dbReference>
<accession>A0A8J3GKD1</accession>
<evidence type="ECO:0000259" key="1">
    <source>
        <dbReference type="PROSITE" id="PS50883"/>
    </source>
</evidence>
<dbReference type="InterPro" id="IPR050706">
    <property type="entry name" value="Cyclic-di-GMP_PDE-like"/>
</dbReference>
<dbReference type="SUPFAM" id="SSF141868">
    <property type="entry name" value="EAL domain-like"/>
    <property type="match status" value="1"/>
</dbReference>
<keyword evidence="3" id="KW-1185">Reference proteome</keyword>
<dbReference type="Pfam" id="PF00563">
    <property type="entry name" value="EAL"/>
    <property type="match status" value="1"/>
</dbReference>
<name>A0A8J3GKD1_9HYPH</name>
<sequence length="318" mass="35012">MTRNFSRAHLAQGEDGIFTAMWGSHVLQSAFQPIFSLQDGRLSLVAFEALLRPVHGSNAVSPTQFFRQVASQDRFAVETLTRTLHLLNAGKCLDKSATLFVNFDPSQFTDRALADMALRDMMRVLEVADIAPSRIVCEMTEQVSSCEPVLFAFVEALRAKGFRIAIDDYGSGDSDIRRVEQLKPDIVKFDAAWINQLMASGAGMALLKMMVTTFSQCGIKTVIEGVEEGWQMELAEHAGAPMVQGYLLARPQLALMNFTGFMLSGQGIVRGFDPAIPHSLAQVLPSEWTSLKTAASPLRVSAAQLGRPRTFGRRQVLR</sequence>
<feature type="domain" description="EAL" evidence="1">
    <location>
        <begin position="10"/>
        <end position="265"/>
    </location>
</feature>
<dbReference type="PANTHER" id="PTHR33121">
    <property type="entry name" value="CYCLIC DI-GMP PHOSPHODIESTERASE PDEF"/>
    <property type="match status" value="1"/>
</dbReference>
<dbReference type="InterPro" id="IPR001633">
    <property type="entry name" value="EAL_dom"/>
</dbReference>
<dbReference type="Proteomes" id="UP000630142">
    <property type="component" value="Unassembled WGS sequence"/>
</dbReference>
<gene>
    <name evidence="2" type="ORF">GCM10016234_14520</name>
</gene>